<feature type="region of interest" description="Disordered" evidence="12">
    <location>
        <begin position="659"/>
        <end position="687"/>
    </location>
</feature>
<feature type="compositionally biased region" description="Basic and acidic residues" evidence="12">
    <location>
        <begin position="703"/>
        <end position="731"/>
    </location>
</feature>
<evidence type="ECO:0000256" key="5">
    <source>
        <dbReference type="ARBA" id="ARBA00022741"/>
    </source>
</evidence>
<evidence type="ECO:0000313" key="14">
    <source>
        <dbReference type="EMBL" id="KAK3214254.1"/>
    </source>
</evidence>
<protein>
    <recommendedName>
        <fullName evidence="2">non-specific serine/threonine protein kinase</fullName>
        <ecNumber evidence="2">2.7.11.1</ecNumber>
    </recommendedName>
    <alternativeName>
        <fullName evidence="9">Autophagy-related protein 1</fullName>
    </alternativeName>
</protein>
<evidence type="ECO:0000256" key="7">
    <source>
        <dbReference type="ARBA" id="ARBA00022840"/>
    </source>
</evidence>
<dbReference type="Proteomes" id="UP001280581">
    <property type="component" value="Unassembled WGS sequence"/>
</dbReference>
<keyword evidence="8" id="KW-0072">Autophagy</keyword>
<dbReference type="PANTHER" id="PTHR24348">
    <property type="entry name" value="SERINE/THREONINE-PROTEIN KINASE UNC-51-RELATED"/>
    <property type="match status" value="1"/>
</dbReference>
<feature type="compositionally biased region" description="Polar residues" evidence="12">
    <location>
        <begin position="454"/>
        <end position="472"/>
    </location>
</feature>
<reference evidence="14 15" key="1">
    <citation type="submission" date="2021-02" db="EMBL/GenBank/DDBJ databases">
        <title>Genome assembly of Pseudopithomyces chartarum.</title>
        <authorList>
            <person name="Jauregui R."/>
            <person name="Singh J."/>
            <person name="Voisey C."/>
        </authorList>
    </citation>
    <scope>NUCLEOTIDE SEQUENCE [LARGE SCALE GENOMIC DNA]</scope>
    <source>
        <strain evidence="14 15">AGR01</strain>
    </source>
</reference>
<evidence type="ECO:0000256" key="4">
    <source>
        <dbReference type="ARBA" id="ARBA00022679"/>
    </source>
</evidence>
<evidence type="ECO:0000256" key="2">
    <source>
        <dbReference type="ARBA" id="ARBA00012513"/>
    </source>
</evidence>
<comment type="catalytic activity">
    <reaction evidence="11">
        <text>L-seryl-[protein] + ATP = O-phospho-L-seryl-[protein] + ADP + H(+)</text>
        <dbReference type="Rhea" id="RHEA:17989"/>
        <dbReference type="Rhea" id="RHEA-COMP:9863"/>
        <dbReference type="Rhea" id="RHEA-COMP:11604"/>
        <dbReference type="ChEBI" id="CHEBI:15378"/>
        <dbReference type="ChEBI" id="CHEBI:29999"/>
        <dbReference type="ChEBI" id="CHEBI:30616"/>
        <dbReference type="ChEBI" id="CHEBI:83421"/>
        <dbReference type="ChEBI" id="CHEBI:456216"/>
        <dbReference type="EC" id="2.7.11.1"/>
    </reaction>
</comment>
<dbReference type="InterPro" id="IPR011009">
    <property type="entry name" value="Kinase-like_dom_sf"/>
</dbReference>
<dbReference type="PROSITE" id="PS50011">
    <property type="entry name" value="PROTEIN_KINASE_DOM"/>
    <property type="match status" value="1"/>
</dbReference>
<feature type="region of interest" description="Disordered" evidence="12">
    <location>
        <begin position="445"/>
        <end position="511"/>
    </location>
</feature>
<dbReference type="SUPFAM" id="SSF56112">
    <property type="entry name" value="Protein kinase-like (PK-like)"/>
    <property type="match status" value="1"/>
</dbReference>
<dbReference type="AlphaFoldDB" id="A0AAN6RL37"/>
<feature type="domain" description="Protein kinase" evidence="13">
    <location>
        <begin position="44"/>
        <end position="327"/>
    </location>
</feature>
<feature type="compositionally biased region" description="Basic and acidic residues" evidence="12">
    <location>
        <begin position="490"/>
        <end position="511"/>
    </location>
</feature>
<dbReference type="Gene3D" id="1.10.510.10">
    <property type="entry name" value="Transferase(Phosphotransferase) domain 1"/>
    <property type="match status" value="1"/>
</dbReference>
<accession>A0AAN6RL37</accession>
<dbReference type="Pfam" id="PF00069">
    <property type="entry name" value="Pkinase"/>
    <property type="match status" value="1"/>
</dbReference>
<dbReference type="PANTHER" id="PTHR24348:SF22">
    <property type="entry name" value="NON-SPECIFIC SERINE_THREONINE PROTEIN KINASE"/>
    <property type="match status" value="1"/>
</dbReference>
<keyword evidence="4" id="KW-0808">Transferase</keyword>
<dbReference type="GO" id="GO:0005776">
    <property type="term" value="C:autophagosome"/>
    <property type="evidence" value="ECO:0007669"/>
    <property type="project" value="TreeGrafter"/>
</dbReference>
<comment type="catalytic activity">
    <reaction evidence="10">
        <text>L-threonyl-[protein] + ATP = O-phospho-L-threonyl-[protein] + ADP + H(+)</text>
        <dbReference type="Rhea" id="RHEA:46608"/>
        <dbReference type="Rhea" id="RHEA-COMP:11060"/>
        <dbReference type="Rhea" id="RHEA-COMP:11605"/>
        <dbReference type="ChEBI" id="CHEBI:15378"/>
        <dbReference type="ChEBI" id="CHEBI:30013"/>
        <dbReference type="ChEBI" id="CHEBI:30616"/>
        <dbReference type="ChEBI" id="CHEBI:61977"/>
        <dbReference type="ChEBI" id="CHEBI:456216"/>
        <dbReference type="EC" id="2.7.11.1"/>
    </reaction>
</comment>
<dbReference type="InterPro" id="IPR008271">
    <property type="entry name" value="Ser/Thr_kinase_AS"/>
</dbReference>
<dbReference type="InterPro" id="IPR045269">
    <property type="entry name" value="Atg1-like"/>
</dbReference>
<keyword evidence="6" id="KW-0418">Kinase</keyword>
<evidence type="ECO:0000313" key="15">
    <source>
        <dbReference type="Proteomes" id="UP001280581"/>
    </source>
</evidence>
<evidence type="ECO:0000256" key="10">
    <source>
        <dbReference type="ARBA" id="ARBA00047899"/>
    </source>
</evidence>
<evidence type="ECO:0000256" key="1">
    <source>
        <dbReference type="ARBA" id="ARBA00004623"/>
    </source>
</evidence>
<evidence type="ECO:0000256" key="3">
    <source>
        <dbReference type="ARBA" id="ARBA00022527"/>
    </source>
</evidence>
<evidence type="ECO:0000256" key="6">
    <source>
        <dbReference type="ARBA" id="ARBA00022777"/>
    </source>
</evidence>
<name>A0AAN6RL37_9PLEO</name>
<proteinExistence type="predicted"/>
<keyword evidence="3" id="KW-0723">Serine/threonine-protein kinase</keyword>
<feature type="region of interest" description="Disordered" evidence="12">
    <location>
        <begin position="831"/>
        <end position="862"/>
    </location>
</feature>
<keyword evidence="15" id="KW-1185">Reference proteome</keyword>
<gene>
    <name evidence="14" type="ORF">GRF29_28g2498255</name>
</gene>
<feature type="compositionally biased region" description="Basic and acidic residues" evidence="12">
    <location>
        <begin position="843"/>
        <end position="857"/>
    </location>
</feature>
<comment type="subcellular location">
    <subcellularLocation>
        <location evidence="1">Preautophagosomal structure membrane</location>
        <topology evidence="1">Peripheral membrane protein</topology>
    </subcellularLocation>
</comment>
<dbReference type="GO" id="GO:0000045">
    <property type="term" value="P:autophagosome assembly"/>
    <property type="evidence" value="ECO:0007669"/>
    <property type="project" value="TreeGrafter"/>
</dbReference>
<evidence type="ECO:0000256" key="12">
    <source>
        <dbReference type="SAM" id="MobiDB-lite"/>
    </source>
</evidence>
<dbReference type="GO" id="GO:0034045">
    <property type="term" value="C:phagophore assembly site membrane"/>
    <property type="evidence" value="ECO:0007669"/>
    <property type="project" value="UniProtKB-SubCell"/>
</dbReference>
<dbReference type="EMBL" id="WVTA01000004">
    <property type="protein sequence ID" value="KAK3214254.1"/>
    <property type="molecule type" value="Genomic_DNA"/>
</dbReference>
<evidence type="ECO:0000259" key="13">
    <source>
        <dbReference type="PROSITE" id="PS50011"/>
    </source>
</evidence>
<organism evidence="14 15">
    <name type="scientific">Pseudopithomyces chartarum</name>
    <dbReference type="NCBI Taxonomy" id="1892770"/>
    <lineage>
        <taxon>Eukaryota</taxon>
        <taxon>Fungi</taxon>
        <taxon>Dikarya</taxon>
        <taxon>Ascomycota</taxon>
        <taxon>Pezizomycotina</taxon>
        <taxon>Dothideomycetes</taxon>
        <taxon>Pleosporomycetidae</taxon>
        <taxon>Pleosporales</taxon>
        <taxon>Massarineae</taxon>
        <taxon>Didymosphaeriaceae</taxon>
        <taxon>Pseudopithomyces</taxon>
    </lineage>
</organism>
<dbReference type="GO" id="GO:0004674">
    <property type="term" value="F:protein serine/threonine kinase activity"/>
    <property type="evidence" value="ECO:0007669"/>
    <property type="project" value="UniProtKB-KW"/>
</dbReference>
<dbReference type="GO" id="GO:0010506">
    <property type="term" value="P:regulation of autophagy"/>
    <property type="evidence" value="ECO:0007669"/>
    <property type="project" value="InterPro"/>
</dbReference>
<evidence type="ECO:0000256" key="9">
    <source>
        <dbReference type="ARBA" id="ARBA00030237"/>
    </source>
</evidence>
<feature type="region of interest" description="Disordered" evidence="12">
    <location>
        <begin position="773"/>
        <end position="801"/>
    </location>
</feature>
<dbReference type="EC" id="2.7.11.1" evidence="2"/>
<feature type="region of interest" description="Disordered" evidence="12">
    <location>
        <begin position="578"/>
        <end position="601"/>
    </location>
</feature>
<sequence>MRIATDLVKDSKLKTQYRDGITRHVIESSDRRHGHRKIKKDQRWQRGEVLGEGAFGIVWKETLVGGESDAKFRAVKCIRKRVGNSDTLDYSRELEAIAKFSRGKYKSFFVESYGWFADKDHVFITMEYCEHGDLQQYMSKIGKMPEHDVRTIAFQILEGVYEMHDNGFAHRDLKPSNILIRRLGDDEDGGWWIKIGDFGISKRAEEGMTALRTVGGTEGFLAPEVLVGKGSLFVEKTLLAKLLGERREYTFAVDIWALGEITYRALCGASPLVTDLAAYVNGTVDFPTNSLRTLKASEDGIDFIQELMKVLPGERLTASEALDHAWFDELRDASPRSSGEFQSVDENHMIRSDMLSPAFDTGSSSSFSPYCSESAPWTDLDAASGTQSVLNLSHIPKPFRSSIESRTQRDMPRTASQKARTITERPIAMMKKKSYQAYIEDGTSVYGAHKPRSPLSTSKGIHTSDKSLSTSGEWIGISEETEQASVSPPGKERARQNEKESESRIETPHKEYQVLAAKDESLSDSSVSIDTSRKIRDLLSQPEVPVHGRLAESETTVDSGSNESYAADNMQLVLFKRGDDDEGSESDSSAQHPAQHRQRQRHRRDCGCFDCSFDNKKNIYPHFEKQLLRVFLVEPSGKIWITWVEELPGAQLDQVPTTKISNPATIGDYPMTENSRNDTGPSFVPPSPDIYYIPGDWGRERVQSSARDRAAMEDRQYIKERGLDGVSREQRPSSSSSLDEKVLHEAYFQPREPDRKYRYYSNAASPGRTVLYEPSQTRTRSPSPLARPPIGVNRPFESTERQRIRTYTPYPANAIEVPTLRRSHTVYVDSHINSPQHGAQGVKDTEKKLRTQKKEPSSRTSGFFKAMRPSYKKKENKDDIIWDDSRRSLNRQIYGSSDDNEVKNFIFMNGK</sequence>
<keyword evidence="7" id="KW-0067">ATP-binding</keyword>
<comment type="caution">
    <text evidence="14">The sequence shown here is derived from an EMBL/GenBank/DDBJ whole genome shotgun (WGS) entry which is preliminary data.</text>
</comment>
<keyword evidence="5" id="KW-0547">Nucleotide-binding</keyword>
<dbReference type="GO" id="GO:0005829">
    <property type="term" value="C:cytosol"/>
    <property type="evidence" value="ECO:0007669"/>
    <property type="project" value="TreeGrafter"/>
</dbReference>
<dbReference type="InterPro" id="IPR000719">
    <property type="entry name" value="Prot_kinase_dom"/>
</dbReference>
<dbReference type="PROSITE" id="PS00108">
    <property type="entry name" value="PROTEIN_KINASE_ST"/>
    <property type="match status" value="1"/>
</dbReference>
<evidence type="ECO:0000256" key="8">
    <source>
        <dbReference type="ARBA" id="ARBA00023006"/>
    </source>
</evidence>
<dbReference type="GO" id="GO:0005524">
    <property type="term" value="F:ATP binding"/>
    <property type="evidence" value="ECO:0007669"/>
    <property type="project" value="UniProtKB-KW"/>
</dbReference>
<dbReference type="SMART" id="SM00220">
    <property type="entry name" value="S_TKc"/>
    <property type="match status" value="1"/>
</dbReference>
<feature type="region of interest" description="Disordered" evidence="12">
    <location>
        <begin position="703"/>
        <end position="744"/>
    </location>
</feature>
<evidence type="ECO:0000256" key="11">
    <source>
        <dbReference type="ARBA" id="ARBA00048679"/>
    </source>
</evidence>